<keyword evidence="2" id="KW-0812">Transmembrane</keyword>
<keyword evidence="2" id="KW-0472">Membrane</keyword>
<evidence type="ECO:0000256" key="2">
    <source>
        <dbReference type="SAM" id="Phobius"/>
    </source>
</evidence>
<feature type="transmembrane region" description="Helical" evidence="2">
    <location>
        <begin position="65"/>
        <end position="85"/>
    </location>
</feature>
<evidence type="ECO:0000256" key="1">
    <source>
        <dbReference type="SAM" id="MobiDB-lite"/>
    </source>
</evidence>
<organism evidence="3 4">
    <name type="scientific">Hermanssonia centrifuga</name>
    <dbReference type="NCBI Taxonomy" id="98765"/>
    <lineage>
        <taxon>Eukaryota</taxon>
        <taxon>Fungi</taxon>
        <taxon>Dikarya</taxon>
        <taxon>Basidiomycota</taxon>
        <taxon>Agaricomycotina</taxon>
        <taxon>Agaricomycetes</taxon>
        <taxon>Polyporales</taxon>
        <taxon>Meruliaceae</taxon>
        <taxon>Hermanssonia</taxon>
    </lineage>
</organism>
<feature type="compositionally biased region" description="Polar residues" evidence="1">
    <location>
        <begin position="191"/>
        <end position="201"/>
    </location>
</feature>
<name>A0A4S4K725_9APHY</name>
<dbReference type="EMBL" id="SGPJ01000611">
    <property type="protein sequence ID" value="THG93616.1"/>
    <property type="molecule type" value="Genomic_DNA"/>
</dbReference>
<accession>A0A4S4K725</accession>
<gene>
    <name evidence="3" type="ORF">EW026_g7669</name>
</gene>
<feature type="transmembrane region" description="Helical" evidence="2">
    <location>
        <begin position="20"/>
        <end position="45"/>
    </location>
</feature>
<proteinExistence type="predicted"/>
<keyword evidence="2" id="KW-1133">Transmembrane helix</keyword>
<reference evidence="3 4" key="1">
    <citation type="submission" date="2019-02" db="EMBL/GenBank/DDBJ databases">
        <title>Genome sequencing of the rare red list fungi Phlebia centrifuga.</title>
        <authorList>
            <person name="Buettner E."/>
            <person name="Kellner H."/>
        </authorList>
    </citation>
    <scope>NUCLEOTIDE SEQUENCE [LARGE SCALE GENOMIC DNA]</scope>
    <source>
        <strain evidence="3 4">DSM 108282</strain>
    </source>
</reference>
<protein>
    <submittedName>
        <fullName evidence="3">Uncharacterized protein</fullName>
    </submittedName>
</protein>
<comment type="caution">
    <text evidence="3">The sequence shown here is derived from an EMBL/GenBank/DDBJ whole genome shotgun (WGS) entry which is preliminary data.</text>
</comment>
<sequence>MKKSFICRLKPPNVTLFGGVRLSTLLLLILHICVLIGTIAGWVLVATHMSALIGNTNNAAFGASSSQIFVHVAFGIAVLMQLIFLERRVFRVRAERYCHAHPGLPFHSRRERQAGLAMGIAPWNRPPLPTYAAALAQSGVGTGDVEDNEIAVVPPPAYGHTRGSTLLLSGFVSDTLRAQRRERARNGGDARSSTVRSSWRSGRSDRPVSYASLDEEWEERSDRIRAVRLEETLARLEEARIAPGDGELRR</sequence>
<dbReference type="Proteomes" id="UP000309038">
    <property type="component" value="Unassembled WGS sequence"/>
</dbReference>
<feature type="region of interest" description="Disordered" evidence="1">
    <location>
        <begin position="181"/>
        <end position="220"/>
    </location>
</feature>
<keyword evidence="4" id="KW-1185">Reference proteome</keyword>
<evidence type="ECO:0000313" key="3">
    <source>
        <dbReference type="EMBL" id="THG93616.1"/>
    </source>
</evidence>
<evidence type="ECO:0000313" key="4">
    <source>
        <dbReference type="Proteomes" id="UP000309038"/>
    </source>
</evidence>
<dbReference type="AlphaFoldDB" id="A0A4S4K725"/>